<dbReference type="InterPro" id="IPR009078">
    <property type="entry name" value="Ferritin-like_SF"/>
</dbReference>
<keyword evidence="2" id="KW-1185">Reference proteome</keyword>
<dbReference type="Pfam" id="PF13668">
    <property type="entry name" value="Ferritin_2"/>
    <property type="match status" value="1"/>
</dbReference>
<comment type="caution">
    <text evidence="1">The sequence shown here is derived from an EMBL/GenBank/DDBJ whole genome shotgun (WGS) entry which is preliminary data.</text>
</comment>
<evidence type="ECO:0000313" key="2">
    <source>
        <dbReference type="Proteomes" id="UP000242444"/>
    </source>
</evidence>
<dbReference type="InterPro" id="IPR052965">
    <property type="entry name" value="Pigment-catalase-like"/>
</dbReference>
<organism evidence="1 2">
    <name type="scientific">Amycolatopsis antarctica</name>
    <dbReference type="NCBI Taxonomy" id="1854586"/>
    <lineage>
        <taxon>Bacteria</taxon>
        <taxon>Bacillati</taxon>
        <taxon>Actinomycetota</taxon>
        <taxon>Actinomycetes</taxon>
        <taxon>Pseudonocardiales</taxon>
        <taxon>Pseudonocardiaceae</taxon>
        <taxon>Amycolatopsis</taxon>
    </lineage>
</organism>
<dbReference type="EMBL" id="NKYE01000003">
    <property type="protein sequence ID" value="OZM73939.1"/>
    <property type="molecule type" value="Genomic_DNA"/>
</dbReference>
<dbReference type="InterPro" id="IPR012347">
    <property type="entry name" value="Ferritin-like"/>
</dbReference>
<dbReference type="CDD" id="cd00657">
    <property type="entry name" value="Ferritin_like"/>
    <property type="match status" value="1"/>
</dbReference>
<accession>A0A263D6Y5</accession>
<dbReference type="SUPFAM" id="SSF47240">
    <property type="entry name" value="Ferritin-like"/>
    <property type="match status" value="1"/>
</dbReference>
<gene>
    <name evidence="1" type="ORF">CFN78_06510</name>
</gene>
<dbReference type="PROSITE" id="PS51318">
    <property type="entry name" value="TAT"/>
    <property type="match status" value="1"/>
</dbReference>
<dbReference type="AlphaFoldDB" id="A0A263D6Y5"/>
<dbReference type="InterPro" id="IPR006311">
    <property type="entry name" value="TAT_signal"/>
</dbReference>
<dbReference type="Proteomes" id="UP000242444">
    <property type="component" value="Unassembled WGS sequence"/>
</dbReference>
<protein>
    <submittedName>
        <fullName evidence="1">Twin-arginine translocation pathway signal protein</fullName>
    </submittedName>
</protein>
<dbReference type="RefSeq" id="WP_094861696.1">
    <property type="nucleotide sequence ID" value="NZ_NKYE01000003.1"/>
</dbReference>
<proteinExistence type="predicted"/>
<dbReference type="PANTHER" id="PTHR31694">
    <property type="entry name" value="DESICCATION-LIKE PROTEIN"/>
    <property type="match status" value="1"/>
</dbReference>
<dbReference type="PANTHER" id="PTHR31694:SF26">
    <property type="entry name" value="OS05G0151100 PROTEIN"/>
    <property type="match status" value="1"/>
</dbReference>
<reference evidence="1 2" key="1">
    <citation type="submission" date="2017-07" db="EMBL/GenBank/DDBJ databases">
        <title>Amycolatopsis antarcticus sp. nov., isolated from the surface of an Antarcticus brown macroalga.</title>
        <authorList>
            <person name="Wang J."/>
            <person name="Leiva S."/>
            <person name="Huang J."/>
            <person name="Huang Y."/>
        </authorList>
    </citation>
    <scope>NUCLEOTIDE SEQUENCE [LARGE SCALE GENOMIC DNA]</scope>
    <source>
        <strain evidence="1 2">AU-G6</strain>
    </source>
</reference>
<dbReference type="InParanoid" id="A0A263D6Y5"/>
<sequence length="222" mass="23940">MSKDVLFDGNPVLEFSDEHDRRNFIRWAGLVGAGVTLAAGTGFGAQAFAAPAPGNATQRDATDIDILNYALTLEYLEADFYTHGISAGIIRKERELELLTPIRDHEQGHVTGITELITSLGGTPVAKPKITYPEATFRSRLRFLRQASAFEELGVTAYHGQVPLISSPDVLGAAASIAGVESRHAAIVATLRLADPFPRPIEENRSMEDVVAQIQPFIGSGK</sequence>
<dbReference type="OrthoDB" id="954262at2"/>
<name>A0A263D6Y5_9PSEU</name>
<evidence type="ECO:0000313" key="1">
    <source>
        <dbReference type="EMBL" id="OZM73939.1"/>
    </source>
</evidence>
<dbReference type="Gene3D" id="1.20.1260.10">
    <property type="match status" value="1"/>
</dbReference>